<dbReference type="InterPro" id="IPR050266">
    <property type="entry name" value="AB_hydrolase_sf"/>
</dbReference>
<accession>A0A840B1T1</accession>
<dbReference type="Pfam" id="PF00561">
    <property type="entry name" value="Abhydrolase_1"/>
    <property type="match status" value="1"/>
</dbReference>
<dbReference type="EMBL" id="JACIEA010000001">
    <property type="protein sequence ID" value="MBB3943232.1"/>
    <property type="molecule type" value="Genomic_DNA"/>
</dbReference>
<evidence type="ECO:0000256" key="1">
    <source>
        <dbReference type="ARBA" id="ARBA00022801"/>
    </source>
</evidence>
<keyword evidence="1" id="KW-0378">Hydrolase</keyword>
<reference evidence="3 4" key="1">
    <citation type="submission" date="2020-08" db="EMBL/GenBank/DDBJ databases">
        <title>Genomic Encyclopedia of Type Strains, Phase IV (KMG-IV): sequencing the most valuable type-strain genomes for metagenomic binning, comparative biology and taxonomic classification.</title>
        <authorList>
            <person name="Goeker M."/>
        </authorList>
    </citation>
    <scope>NUCLEOTIDE SEQUENCE [LARGE SCALE GENOMIC DNA]</scope>
    <source>
        <strain evidence="3 4">DSM 29050</strain>
    </source>
</reference>
<keyword evidence="4" id="KW-1185">Reference proteome</keyword>
<dbReference type="Gene3D" id="3.40.50.1820">
    <property type="entry name" value="alpha/beta hydrolase"/>
    <property type="match status" value="1"/>
</dbReference>
<evidence type="ECO:0000313" key="4">
    <source>
        <dbReference type="Proteomes" id="UP000581447"/>
    </source>
</evidence>
<dbReference type="SUPFAM" id="SSF53474">
    <property type="entry name" value="alpha/beta-Hydrolases"/>
    <property type="match status" value="1"/>
</dbReference>
<dbReference type="GO" id="GO:0016020">
    <property type="term" value="C:membrane"/>
    <property type="evidence" value="ECO:0007669"/>
    <property type="project" value="TreeGrafter"/>
</dbReference>
<evidence type="ECO:0000259" key="2">
    <source>
        <dbReference type="Pfam" id="PF00561"/>
    </source>
</evidence>
<proteinExistence type="predicted"/>
<dbReference type="Proteomes" id="UP000581447">
    <property type="component" value="Unassembled WGS sequence"/>
</dbReference>
<gene>
    <name evidence="3" type="ORF">GGR91_001454</name>
</gene>
<dbReference type="InterPro" id="IPR000073">
    <property type="entry name" value="AB_hydrolase_1"/>
</dbReference>
<feature type="domain" description="AB hydrolase-1" evidence="2">
    <location>
        <begin position="63"/>
        <end position="298"/>
    </location>
</feature>
<protein>
    <submittedName>
        <fullName evidence="3">Pimeloyl-ACP methyl ester carboxylesterase</fullName>
    </submittedName>
</protein>
<evidence type="ECO:0000313" key="3">
    <source>
        <dbReference type="EMBL" id="MBB3943232.1"/>
    </source>
</evidence>
<dbReference type="GO" id="GO:0016787">
    <property type="term" value="F:hydrolase activity"/>
    <property type="evidence" value="ECO:0007669"/>
    <property type="project" value="UniProtKB-KW"/>
</dbReference>
<name>A0A840B1T1_9SPHN</name>
<dbReference type="RefSeq" id="WP_183941434.1">
    <property type="nucleotide sequence ID" value="NZ_BAABBG010000002.1"/>
</dbReference>
<dbReference type="AlphaFoldDB" id="A0A840B1T1"/>
<comment type="caution">
    <text evidence="3">The sequence shown here is derived from an EMBL/GenBank/DDBJ whole genome shotgun (WGS) entry which is preliminary data.</text>
</comment>
<organism evidence="3 4">
    <name type="scientific">Sphingorhabdus rigui</name>
    <dbReference type="NCBI Taxonomy" id="1282858"/>
    <lineage>
        <taxon>Bacteria</taxon>
        <taxon>Pseudomonadati</taxon>
        <taxon>Pseudomonadota</taxon>
        <taxon>Alphaproteobacteria</taxon>
        <taxon>Sphingomonadales</taxon>
        <taxon>Sphingomonadaceae</taxon>
        <taxon>Sphingorhabdus</taxon>
    </lineage>
</organism>
<sequence>MQTRNWIGLATAAGAAAVASGAYLRYRRELNEKAQKLEANSFIANTKCGRIEYGREGKGRAALVIHGAGGGYDQGLYLAREMLGEGFDVIAPSRFGYLRTPVPADASHAAQAHAHAALLDKLAVQKTIVMGVSAGAPSAIEFASRYPDRTTALVLVVPRTYDPDNQAGAQPTPQNKTVIRLFENSADFPYWAATKVGRKTLVRFFGVDPALEAKAGPEDREKIKTLLAEMLPLSARAEGIIADTAGELAKPDLEGIRCPTLVISAEDDLYHTLPGARFAAEHIPDATLKVFKTGGHLLISHSNELRGMIADFLSQHDGDNAPRSGKKISVGLPATAAAH</sequence>
<dbReference type="InterPro" id="IPR029058">
    <property type="entry name" value="AB_hydrolase_fold"/>
</dbReference>
<dbReference type="PANTHER" id="PTHR43798:SF31">
    <property type="entry name" value="AB HYDROLASE SUPERFAMILY PROTEIN YCLE"/>
    <property type="match status" value="1"/>
</dbReference>
<dbReference type="PANTHER" id="PTHR43798">
    <property type="entry name" value="MONOACYLGLYCEROL LIPASE"/>
    <property type="match status" value="1"/>
</dbReference>